<dbReference type="Pfam" id="PF13579">
    <property type="entry name" value="Glyco_trans_4_4"/>
    <property type="match status" value="1"/>
</dbReference>
<dbReference type="InterPro" id="IPR050194">
    <property type="entry name" value="Glycosyltransferase_grp1"/>
</dbReference>
<protein>
    <submittedName>
        <fullName evidence="4">Glycosyl transferase family protein</fullName>
    </submittedName>
</protein>
<accession>A0A0G1P389</accession>
<dbReference type="SUPFAM" id="SSF53756">
    <property type="entry name" value="UDP-Glycosyltransferase/glycogen phosphorylase"/>
    <property type="match status" value="1"/>
</dbReference>
<feature type="domain" description="Glycosyltransferase subfamily 4-like N-terminal" evidence="3">
    <location>
        <begin position="24"/>
        <end position="202"/>
    </location>
</feature>
<dbReference type="AlphaFoldDB" id="A0A0G1P389"/>
<dbReference type="Proteomes" id="UP000033966">
    <property type="component" value="Unassembled WGS sequence"/>
</dbReference>
<keyword evidence="1" id="KW-1133">Transmembrane helix</keyword>
<dbReference type="InterPro" id="IPR001296">
    <property type="entry name" value="Glyco_trans_1"/>
</dbReference>
<feature type="domain" description="Glycosyl transferase family 1" evidence="2">
    <location>
        <begin position="214"/>
        <end position="377"/>
    </location>
</feature>
<dbReference type="Pfam" id="PF00534">
    <property type="entry name" value="Glycos_transf_1"/>
    <property type="match status" value="1"/>
</dbReference>
<dbReference type="GO" id="GO:0016758">
    <property type="term" value="F:hexosyltransferase activity"/>
    <property type="evidence" value="ECO:0007669"/>
    <property type="project" value="TreeGrafter"/>
</dbReference>
<dbReference type="Gene3D" id="3.40.50.2000">
    <property type="entry name" value="Glycogen Phosphorylase B"/>
    <property type="match status" value="2"/>
</dbReference>
<dbReference type="PANTHER" id="PTHR45947">
    <property type="entry name" value="SULFOQUINOVOSYL TRANSFERASE SQD2"/>
    <property type="match status" value="1"/>
</dbReference>
<keyword evidence="1" id="KW-0472">Membrane</keyword>
<proteinExistence type="predicted"/>
<gene>
    <name evidence="4" type="ORF">UW92_C0024G0009</name>
</gene>
<evidence type="ECO:0000259" key="3">
    <source>
        <dbReference type="Pfam" id="PF13579"/>
    </source>
</evidence>
<feature type="transmembrane region" description="Helical" evidence="1">
    <location>
        <begin position="83"/>
        <end position="103"/>
    </location>
</feature>
<keyword evidence="4" id="KW-0808">Transferase</keyword>
<feature type="transmembrane region" description="Helical" evidence="1">
    <location>
        <begin position="109"/>
        <end position="129"/>
    </location>
</feature>
<sequence>MHILVLHQFYTTDAEAGIPRFNILAKRWRERGAEVTVLSGSVNYITGVRRKTKGLFSKEIDEKNDARIMRVFSTTFGLGYRTFLGRMASYISFFIFALFSSFFLPRLDLVIASSPPISIGFLGWCVSFFRRAPFVFEVRDLWPDEIVELGYIKNSVLIGATHVLEHFLYARARRIIVNSPGLKEYLITKKSVDAEKIGVVVNPVEKGVAEREESSLIAWGKKNVIYTGAHSLVYDFDILLDAAKNLPEITFILVGDGRQKPELLKRVEHENIVNVHFYPSVPRAEVPRIVARADAGVIPLGHMKLLSYIYASKTFDYMAAGKPIVFMGEGINAALIRDEARCGVCISPGDREGLEKALISVLSGSEDSKAMGERGKRYLEEHFSAEKLGDEYLAFLEKTVHLG</sequence>
<dbReference type="CDD" id="cd03794">
    <property type="entry name" value="GT4_WbuB-like"/>
    <property type="match status" value="1"/>
</dbReference>
<organism evidence="4 5">
    <name type="scientific">Candidatus Jorgensenbacteria bacterium GW2011_GWA2_45_13</name>
    <dbReference type="NCBI Taxonomy" id="1618662"/>
    <lineage>
        <taxon>Bacteria</taxon>
        <taxon>Candidatus Joergenseniibacteriota</taxon>
    </lineage>
</organism>
<evidence type="ECO:0000313" key="4">
    <source>
        <dbReference type="EMBL" id="KKT90854.1"/>
    </source>
</evidence>
<keyword evidence="1" id="KW-0812">Transmembrane</keyword>
<evidence type="ECO:0000259" key="2">
    <source>
        <dbReference type="Pfam" id="PF00534"/>
    </source>
</evidence>
<dbReference type="EMBL" id="LCKF01000024">
    <property type="protein sequence ID" value="KKT90854.1"/>
    <property type="molecule type" value="Genomic_DNA"/>
</dbReference>
<dbReference type="PANTHER" id="PTHR45947:SF3">
    <property type="entry name" value="SULFOQUINOVOSYL TRANSFERASE SQD2"/>
    <property type="match status" value="1"/>
</dbReference>
<evidence type="ECO:0000313" key="5">
    <source>
        <dbReference type="Proteomes" id="UP000033966"/>
    </source>
</evidence>
<name>A0A0G1P389_9BACT</name>
<evidence type="ECO:0000256" key="1">
    <source>
        <dbReference type="SAM" id="Phobius"/>
    </source>
</evidence>
<comment type="caution">
    <text evidence="4">The sequence shown here is derived from an EMBL/GenBank/DDBJ whole genome shotgun (WGS) entry which is preliminary data.</text>
</comment>
<reference evidence="4 5" key="1">
    <citation type="journal article" date="2015" name="Nature">
        <title>rRNA introns, odd ribosomes, and small enigmatic genomes across a large radiation of phyla.</title>
        <authorList>
            <person name="Brown C.T."/>
            <person name="Hug L.A."/>
            <person name="Thomas B.C."/>
            <person name="Sharon I."/>
            <person name="Castelle C.J."/>
            <person name="Singh A."/>
            <person name="Wilkins M.J."/>
            <person name="Williams K.H."/>
            <person name="Banfield J.F."/>
        </authorList>
    </citation>
    <scope>NUCLEOTIDE SEQUENCE [LARGE SCALE GENOMIC DNA]</scope>
</reference>
<dbReference type="InterPro" id="IPR028098">
    <property type="entry name" value="Glyco_trans_4-like_N"/>
</dbReference>